<dbReference type="EMBL" id="CABVHK010000001">
    <property type="protein sequence ID" value="VVM42280.1"/>
    <property type="molecule type" value="Genomic_DNA"/>
</dbReference>
<evidence type="ECO:0000313" key="1">
    <source>
        <dbReference type="EMBL" id="VVM42280.1"/>
    </source>
</evidence>
<reference evidence="1 2" key="1">
    <citation type="submission" date="2019-09" db="EMBL/GenBank/DDBJ databases">
        <authorList>
            <person name="Chandra G."/>
            <person name="Truman W A."/>
        </authorList>
    </citation>
    <scope>NUCLEOTIDE SEQUENCE [LARGE SCALE GENOMIC DNA]</scope>
    <source>
        <strain evidence="1">PS662</strain>
    </source>
</reference>
<evidence type="ECO:0000313" key="2">
    <source>
        <dbReference type="Proteomes" id="UP000326953"/>
    </source>
</evidence>
<dbReference type="Proteomes" id="UP000326953">
    <property type="component" value="Unassembled WGS sequence"/>
</dbReference>
<dbReference type="AlphaFoldDB" id="A0A5E6PL84"/>
<accession>A0A5E6PL84</accession>
<sequence>MEELSSATRLRSFDLEIIELQKDRSLVALDSSYAAPTQLLRSSWGQSRWSLRMRVPMSMPKCTAALRLLPHRCTARRITWRSKC</sequence>
<name>A0A5E6PL84_PSEFL</name>
<gene>
    <name evidence="1" type="ORF">PS662_00357</name>
</gene>
<proteinExistence type="predicted"/>
<organism evidence="1 2">
    <name type="scientific">Pseudomonas fluorescens</name>
    <dbReference type="NCBI Taxonomy" id="294"/>
    <lineage>
        <taxon>Bacteria</taxon>
        <taxon>Pseudomonadati</taxon>
        <taxon>Pseudomonadota</taxon>
        <taxon>Gammaproteobacteria</taxon>
        <taxon>Pseudomonadales</taxon>
        <taxon>Pseudomonadaceae</taxon>
        <taxon>Pseudomonas</taxon>
    </lineage>
</organism>
<protein>
    <submittedName>
        <fullName evidence="1">Uncharacterized protein</fullName>
    </submittedName>
</protein>